<dbReference type="EMBL" id="CP002745">
    <property type="protein sequence ID" value="AEK61679.1"/>
    <property type="molecule type" value="Genomic_DNA"/>
</dbReference>
<organism evidence="3 4">
    <name type="scientific">Collimonas fungivorans (strain Ter331)</name>
    <dbReference type="NCBI Taxonomy" id="1005048"/>
    <lineage>
        <taxon>Bacteria</taxon>
        <taxon>Pseudomonadati</taxon>
        <taxon>Pseudomonadota</taxon>
        <taxon>Betaproteobacteria</taxon>
        <taxon>Burkholderiales</taxon>
        <taxon>Oxalobacteraceae</taxon>
        <taxon>Collimonas</taxon>
    </lineage>
</organism>
<feature type="chain" id="PRO_5003396906" description="Lipoprotein" evidence="2">
    <location>
        <begin position="21"/>
        <end position="120"/>
    </location>
</feature>
<dbReference type="HOGENOM" id="CLU_2179346_0_0_4"/>
<protein>
    <recommendedName>
        <fullName evidence="5">Lipoprotein</fullName>
    </recommendedName>
</protein>
<reference evidence="3 4" key="1">
    <citation type="journal article" date="2004" name="Environ. Microbiol.">
        <title>Phylogeny-function analysis of (meta)genomic libraries: screening for expression of ribosomal RNA genes by large-insert library fluorescent in situ hybridization (LIL-FISH).</title>
        <authorList>
            <person name="Leveau J.H."/>
            <person name="Gerards S."/>
            <person name="de Boer W."/>
            <person name="van Veen J.A."/>
        </authorList>
    </citation>
    <scope>NUCLEOTIDE SEQUENCE [LARGE SCALE GENOMIC DNA]</scope>
    <source>
        <strain evidence="3 4">Ter331</strain>
    </source>
</reference>
<dbReference type="STRING" id="1005048.CFU_1847"/>
<dbReference type="PROSITE" id="PS51257">
    <property type="entry name" value="PROKAR_LIPOPROTEIN"/>
    <property type="match status" value="1"/>
</dbReference>
<keyword evidence="2" id="KW-0732">Signal</keyword>
<evidence type="ECO:0000313" key="3">
    <source>
        <dbReference type="EMBL" id="AEK61679.1"/>
    </source>
</evidence>
<gene>
    <name evidence="3" type="ordered locus">CFU_1847</name>
</gene>
<dbReference type="RefSeq" id="WP_014005833.1">
    <property type="nucleotide sequence ID" value="NC_015856.1"/>
</dbReference>
<proteinExistence type="predicted"/>
<evidence type="ECO:0008006" key="5">
    <source>
        <dbReference type="Google" id="ProtNLM"/>
    </source>
</evidence>
<reference evidence="3 4" key="5">
    <citation type="journal article" date="2011" name="ISME J.">
        <title>Dual transcriptional profiling of a bacterial/fungal confrontation: Collimonas fungivorans versus Aspergillus niger.</title>
        <authorList>
            <person name="Mela F."/>
            <person name="Fritsche K."/>
            <person name="de Boer W."/>
            <person name="van Veen J.A."/>
            <person name="de Graaff L.H."/>
            <person name="van den Berg M."/>
            <person name="Leveau J.H."/>
        </authorList>
    </citation>
    <scope>NUCLEOTIDE SEQUENCE [LARGE SCALE GENOMIC DNA]</scope>
    <source>
        <strain evidence="3 4">Ter331</strain>
    </source>
</reference>
<keyword evidence="4" id="KW-1185">Reference proteome</keyword>
<feature type="region of interest" description="Disordered" evidence="1">
    <location>
        <begin position="24"/>
        <end position="67"/>
    </location>
</feature>
<feature type="signal peptide" evidence="2">
    <location>
        <begin position="1"/>
        <end position="20"/>
    </location>
</feature>
<evidence type="ECO:0000256" key="2">
    <source>
        <dbReference type="SAM" id="SignalP"/>
    </source>
</evidence>
<reference evidence="3 4" key="4">
    <citation type="journal article" date="2010" name="Environ. Microbiol.">
        <title>The bacterial genus Collimonas: mycophagy, weathering and other adaptive solutions to life in oligotrophic soil environments.</title>
        <authorList>
            <person name="Leveau J.H."/>
            <person name="Uroz S."/>
            <person name="de Boer W."/>
        </authorList>
    </citation>
    <scope>NUCLEOTIDE SEQUENCE [LARGE SCALE GENOMIC DNA]</scope>
    <source>
        <strain evidence="3 4">Ter331</strain>
    </source>
</reference>
<reference evidence="4" key="6">
    <citation type="submission" date="2011-05" db="EMBL/GenBank/DDBJ databases">
        <title>Complete sequence of Collimonas fungivorans Ter331.</title>
        <authorList>
            <person name="Leveau J.H."/>
        </authorList>
    </citation>
    <scope>NUCLEOTIDE SEQUENCE [LARGE SCALE GENOMIC DNA]</scope>
    <source>
        <strain evidence="4">Ter331</strain>
    </source>
</reference>
<reference evidence="3 4" key="2">
    <citation type="journal article" date="2006" name="J. Microbiol. Methods">
        <title>Genomic flank-sequencing of plasposon insertion sites for rapid identification of functional genes.</title>
        <authorList>
            <person name="Leveau J.H."/>
            <person name="Gerards S."/>
            <person name="Fritsche K."/>
            <person name="Zondag G."/>
            <person name="van Veen J.A."/>
        </authorList>
    </citation>
    <scope>NUCLEOTIDE SEQUENCE [LARGE SCALE GENOMIC DNA]</scope>
    <source>
        <strain evidence="3 4">Ter331</strain>
    </source>
</reference>
<evidence type="ECO:0000313" key="4">
    <source>
        <dbReference type="Proteomes" id="UP000008392"/>
    </source>
</evidence>
<name>G0AGR6_COLFT</name>
<dbReference type="KEGG" id="cfu:CFU_1847"/>
<sequence length="120" mass="12911">MKNPLLFLAAILLAGCSALQPNVRSYTPPQRSSAPAPVSLSESLSPSEQVIDVPQQSSGRKGGELSDTVERMARKTACLPAQPGATLIAKTGAVETYQVSCQDGQQQLYKCEQRQCRMMN</sequence>
<dbReference type="eggNOG" id="ENOG50315BC">
    <property type="taxonomic scope" value="Bacteria"/>
</dbReference>
<reference evidence="3 4" key="3">
    <citation type="journal article" date="2008" name="FEMS Microbiol. Ecol.">
        <title>Identification and characterization of genes underlying chitinolysis in Collimonas fungivorans Ter331.</title>
        <authorList>
            <person name="Fritsche K."/>
            <person name="de Boer W."/>
            <person name="Gerards S."/>
            <person name="van den Berg M."/>
            <person name="van Veen J.A."/>
            <person name="Leveau J.H."/>
        </authorList>
    </citation>
    <scope>NUCLEOTIDE SEQUENCE [LARGE SCALE GENOMIC DNA]</scope>
    <source>
        <strain evidence="3 4">Ter331</strain>
    </source>
</reference>
<dbReference type="Proteomes" id="UP000008392">
    <property type="component" value="Chromosome"/>
</dbReference>
<dbReference type="AlphaFoldDB" id="G0AGR6"/>
<evidence type="ECO:0000256" key="1">
    <source>
        <dbReference type="SAM" id="MobiDB-lite"/>
    </source>
</evidence>
<accession>G0AGR6</accession>
<feature type="compositionally biased region" description="Low complexity" evidence="1">
    <location>
        <begin position="32"/>
        <end position="48"/>
    </location>
</feature>